<dbReference type="Proteomes" id="UP000653454">
    <property type="component" value="Unassembled WGS sequence"/>
</dbReference>
<accession>A0A8S4G701</accession>
<sequence>MAGPPSTKNVDTDIQHVEIREIL</sequence>
<gene>
    <name evidence="1" type="ORF">PLXY2_LOCUS15085</name>
</gene>
<protein>
    <submittedName>
        <fullName evidence="1">(diamondback moth) hypothetical protein</fullName>
    </submittedName>
</protein>
<evidence type="ECO:0000313" key="2">
    <source>
        <dbReference type="Proteomes" id="UP000653454"/>
    </source>
</evidence>
<reference evidence="1" key="1">
    <citation type="submission" date="2020-11" db="EMBL/GenBank/DDBJ databases">
        <authorList>
            <person name="Whiteford S."/>
        </authorList>
    </citation>
    <scope>NUCLEOTIDE SEQUENCE</scope>
</reference>
<comment type="caution">
    <text evidence="1">The sequence shown here is derived from an EMBL/GenBank/DDBJ whole genome shotgun (WGS) entry which is preliminary data.</text>
</comment>
<evidence type="ECO:0000313" key="1">
    <source>
        <dbReference type="EMBL" id="CAG9136823.1"/>
    </source>
</evidence>
<proteinExistence type="predicted"/>
<name>A0A8S4G701_PLUXY</name>
<organism evidence="1 2">
    <name type="scientific">Plutella xylostella</name>
    <name type="common">Diamondback moth</name>
    <name type="synonym">Plutella maculipennis</name>
    <dbReference type="NCBI Taxonomy" id="51655"/>
    <lineage>
        <taxon>Eukaryota</taxon>
        <taxon>Metazoa</taxon>
        <taxon>Ecdysozoa</taxon>
        <taxon>Arthropoda</taxon>
        <taxon>Hexapoda</taxon>
        <taxon>Insecta</taxon>
        <taxon>Pterygota</taxon>
        <taxon>Neoptera</taxon>
        <taxon>Endopterygota</taxon>
        <taxon>Lepidoptera</taxon>
        <taxon>Glossata</taxon>
        <taxon>Ditrysia</taxon>
        <taxon>Yponomeutoidea</taxon>
        <taxon>Plutellidae</taxon>
        <taxon>Plutella</taxon>
    </lineage>
</organism>
<keyword evidence="2" id="KW-1185">Reference proteome</keyword>
<dbReference type="AlphaFoldDB" id="A0A8S4G701"/>
<dbReference type="EMBL" id="CAJHNJ030000162">
    <property type="protein sequence ID" value="CAG9136823.1"/>
    <property type="molecule type" value="Genomic_DNA"/>
</dbReference>